<evidence type="ECO:0000256" key="3">
    <source>
        <dbReference type="SAM" id="MobiDB-lite"/>
    </source>
</evidence>
<evidence type="ECO:0000313" key="5">
    <source>
        <dbReference type="EMBL" id="AOV16125.1"/>
    </source>
</evidence>
<dbReference type="Proteomes" id="UP000095342">
    <property type="component" value="Chromosome"/>
</dbReference>
<gene>
    <name evidence="5" type="ORF">BJI67_02740</name>
</gene>
<dbReference type="GO" id="GO:0000160">
    <property type="term" value="P:phosphorelay signal transduction system"/>
    <property type="evidence" value="ECO:0007669"/>
    <property type="project" value="InterPro"/>
</dbReference>
<feature type="domain" description="OmpR/PhoB-type" evidence="4">
    <location>
        <begin position="75"/>
        <end position="172"/>
    </location>
</feature>
<organism evidence="5 6">
    <name type="scientific">Acidihalobacter aeolianus</name>
    <dbReference type="NCBI Taxonomy" id="2792603"/>
    <lineage>
        <taxon>Bacteria</taxon>
        <taxon>Pseudomonadati</taxon>
        <taxon>Pseudomonadota</taxon>
        <taxon>Gammaproteobacteria</taxon>
        <taxon>Chromatiales</taxon>
        <taxon>Ectothiorhodospiraceae</taxon>
        <taxon>Acidihalobacter</taxon>
    </lineage>
</organism>
<keyword evidence="6" id="KW-1185">Reference proteome</keyword>
<evidence type="ECO:0000256" key="2">
    <source>
        <dbReference type="PROSITE-ProRule" id="PRU01091"/>
    </source>
</evidence>
<dbReference type="GO" id="GO:0006355">
    <property type="term" value="P:regulation of DNA-templated transcription"/>
    <property type="evidence" value="ECO:0007669"/>
    <property type="project" value="InterPro"/>
</dbReference>
<evidence type="ECO:0000259" key="4">
    <source>
        <dbReference type="PROSITE" id="PS51755"/>
    </source>
</evidence>
<dbReference type="KEGG" id="aaeo:BJI67_02740"/>
<reference evidence="5 6" key="1">
    <citation type="submission" date="2016-09" db="EMBL/GenBank/DDBJ databases">
        <title>Acidihalobacter prosperus V6 (DSM14174).</title>
        <authorList>
            <person name="Khaleque H.N."/>
            <person name="Ramsay J.P."/>
            <person name="Murphy R.J.T."/>
            <person name="Kaksonen A.H."/>
            <person name="Boxall N.J."/>
            <person name="Watkin E.L.J."/>
        </authorList>
    </citation>
    <scope>NUCLEOTIDE SEQUENCE [LARGE SCALE GENOMIC DNA]</scope>
    <source>
        <strain evidence="5 6">V6</strain>
    </source>
</reference>
<protein>
    <recommendedName>
        <fullName evidence="4">OmpR/PhoB-type domain-containing protein</fullName>
    </recommendedName>
</protein>
<evidence type="ECO:0000313" key="6">
    <source>
        <dbReference type="Proteomes" id="UP000095342"/>
    </source>
</evidence>
<dbReference type="RefSeq" id="WP_070071721.1">
    <property type="nucleotide sequence ID" value="NZ_CP017448.1"/>
</dbReference>
<name>A0A1D8K597_9GAMM</name>
<dbReference type="Gene3D" id="1.10.10.10">
    <property type="entry name" value="Winged helix-like DNA-binding domain superfamily/Winged helix DNA-binding domain"/>
    <property type="match status" value="1"/>
</dbReference>
<accession>A0A1D8K597</accession>
<dbReference type="PROSITE" id="PS51755">
    <property type="entry name" value="OMPR_PHOB"/>
    <property type="match status" value="1"/>
</dbReference>
<feature type="DNA-binding region" description="OmpR/PhoB-type" evidence="2">
    <location>
        <begin position="75"/>
        <end position="172"/>
    </location>
</feature>
<dbReference type="Pfam" id="PF00486">
    <property type="entry name" value="Trans_reg_C"/>
    <property type="match status" value="1"/>
</dbReference>
<dbReference type="GO" id="GO:0003677">
    <property type="term" value="F:DNA binding"/>
    <property type="evidence" value="ECO:0007669"/>
    <property type="project" value="UniProtKB-UniRule"/>
</dbReference>
<sequence length="270" mass="30423">MRGYSHDEFSQWLHDIELILPVPHKCPPILLMHSAERCNEIHTDWAPVFCTHDQTTGEEILLRIRALLRRASGYPNHRYIGPLGLDPLTHRAYLNGWPIALRAKEIELLQALHDRGTRAVSYERLEAVVWMGKPNVRARLASQIRNLRASLERQGVPITIRNVKGYGYRLVQAVPQRNGTGRRNVSRKMKTVSSIKGGSPASHRDHAEPISANQATSRPPKRVSFQASRLHPSDAGPMMGTSSPAKHFDSVSKIIHRAVMPPARLLHIKD</sequence>
<dbReference type="SUPFAM" id="SSF46894">
    <property type="entry name" value="C-terminal effector domain of the bipartite response regulators"/>
    <property type="match status" value="1"/>
</dbReference>
<dbReference type="InterPro" id="IPR016032">
    <property type="entry name" value="Sig_transdc_resp-reg_C-effctor"/>
</dbReference>
<evidence type="ECO:0000256" key="1">
    <source>
        <dbReference type="ARBA" id="ARBA00023125"/>
    </source>
</evidence>
<dbReference type="InterPro" id="IPR036388">
    <property type="entry name" value="WH-like_DNA-bd_sf"/>
</dbReference>
<keyword evidence="1 2" id="KW-0238">DNA-binding</keyword>
<dbReference type="AlphaFoldDB" id="A0A1D8K597"/>
<dbReference type="CDD" id="cd00383">
    <property type="entry name" value="trans_reg_C"/>
    <property type="match status" value="1"/>
</dbReference>
<proteinExistence type="predicted"/>
<feature type="region of interest" description="Disordered" evidence="3">
    <location>
        <begin position="178"/>
        <end position="246"/>
    </location>
</feature>
<dbReference type="EMBL" id="CP017448">
    <property type="protein sequence ID" value="AOV16125.1"/>
    <property type="molecule type" value="Genomic_DNA"/>
</dbReference>
<dbReference type="InterPro" id="IPR001867">
    <property type="entry name" value="OmpR/PhoB-type_DNA-bd"/>
</dbReference>
<dbReference type="SMART" id="SM00862">
    <property type="entry name" value="Trans_reg_C"/>
    <property type="match status" value="1"/>
</dbReference>